<dbReference type="InterPro" id="IPR004675">
    <property type="entry name" value="AhpD_core"/>
</dbReference>
<dbReference type="GO" id="GO:0051920">
    <property type="term" value="F:peroxiredoxin activity"/>
    <property type="evidence" value="ECO:0007669"/>
    <property type="project" value="InterPro"/>
</dbReference>
<comment type="caution">
    <text evidence="2">The sequence shown here is derived from an EMBL/GenBank/DDBJ whole genome shotgun (WGS) entry which is preliminary data.</text>
</comment>
<accession>A0A6V8MGU8</accession>
<sequence>MDEKIKELIAIGAAIGAHCQPCLTYHLEKARELGVDDESIRAAIETGHQVERGAMNAMKKFSEEILPPKNCYEDRCKSMKQMASSCCG</sequence>
<dbReference type="InterPro" id="IPR029032">
    <property type="entry name" value="AhpD-like"/>
</dbReference>
<evidence type="ECO:0000259" key="1">
    <source>
        <dbReference type="Pfam" id="PF02627"/>
    </source>
</evidence>
<dbReference type="SUPFAM" id="SSF69118">
    <property type="entry name" value="AhpD-like"/>
    <property type="match status" value="1"/>
</dbReference>
<feature type="domain" description="Carboxymuconolactone decarboxylase-like" evidence="1">
    <location>
        <begin position="2"/>
        <end position="45"/>
    </location>
</feature>
<name>A0A6V8MGU8_9BACT</name>
<gene>
    <name evidence="2" type="ORF">GMST_15200</name>
</gene>
<proteinExistence type="predicted"/>
<dbReference type="AlphaFoldDB" id="A0A6V8MGU8"/>
<dbReference type="InterPro" id="IPR003779">
    <property type="entry name" value="CMD-like"/>
</dbReference>
<organism evidence="2 3">
    <name type="scientific">Geomonas silvestris</name>
    <dbReference type="NCBI Taxonomy" id="2740184"/>
    <lineage>
        <taxon>Bacteria</taxon>
        <taxon>Pseudomonadati</taxon>
        <taxon>Thermodesulfobacteriota</taxon>
        <taxon>Desulfuromonadia</taxon>
        <taxon>Geobacterales</taxon>
        <taxon>Geobacteraceae</taxon>
        <taxon>Geomonas</taxon>
    </lineage>
</organism>
<dbReference type="Proteomes" id="UP000556026">
    <property type="component" value="Unassembled WGS sequence"/>
</dbReference>
<dbReference type="EMBL" id="BLXX01000003">
    <property type="protein sequence ID" value="GFO59195.1"/>
    <property type="molecule type" value="Genomic_DNA"/>
</dbReference>
<evidence type="ECO:0000313" key="2">
    <source>
        <dbReference type="EMBL" id="GFO59195.1"/>
    </source>
</evidence>
<dbReference type="NCBIfam" id="TIGR00778">
    <property type="entry name" value="ahpD_dom"/>
    <property type="match status" value="1"/>
</dbReference>
<reference evidence="3" key="1">
    <citation type="submission" date="2020-06" db="EMBL/GenBank/DDBJ databases">
        <title>Draft genomic sequence of Geomonas sp. Red330.</title>
        <authorList>
            <person name="Itoh H."/>
            <person name="Zhenxing X."/>
            <person name="Ushijima N."/>
            <person name="Masuda Y."/>
            <person name="Shiratori Y."/>
            <person name="Senoo K."/>
        </authorList>
    </citation>
    <scope>NUCLEOTIDE SEQUENCE [LARGE SCALE GENOMIC DNA]</scope>
    <source>
        <strain evidence="3">Red330</strain>
    </source>
</reference>
<protein>
    <recommendedName>
        <fullName evidence="1">Carboxymuconolactone decarboxylase-like domain-containing protein</fullName>
    </recommendedName>
</protein>
<keyword evidence="3" id="KW-1185">Reference proteome</keyword>
<dbReference type="Pfam" id="PF02627">
    <property type="entry name" value="CMD"/>
    <property type="match status" value="1"/>
</dbReference>
<evidence type="ECO:0000313" key="3">
    <source>
        <dbReference type="Proteomes" id="UP000556026"/>
    </source>
</evidence>
<dbReference type="RefSeq" id="WP_183354027.1">
    <property type="nucleotide sequence ID" value="NZ_BLXX01000003.1"/>
</dbReference>
<dbReference type="Gene3D" id="1.20.1290.10">
    <property type="entry name" value="AhpD-like"/>
    <property type="match status" value="1"/>
</dbReference>